<dbReference type="PANTHER" id="PTHR43591:SF99">
    <property type="entry name" value="OS06G0646000 PROTEIN"/>
    <property type="match status" value="1"/>
</dbReference>
<dbReference type="Pfam" id="PF08241">
    <property type="entry name" value="Methyltransf_11"/>
    <property type="match status" value="1"/>
</dbReference>
<dbReference type="EC" id="2.1.1.197" evidence="3 8"/>
<keyword evidence="6 8" id="KW-0949">S-adenosyl-L-methionine</keyword>
<dbReference type="SUPFAM" id="SSF53335">
    <property type="entry name" value="S-adenosyl-L-methionine-dependent methyltransferases"/>
    <property type="match status" value="1"/>
</dbReference>
<organism evidence="10 11">
    <name type="scientific">Kushneria aurantia</name>
    <dbReference type="NCBI Taxonomy" id="504092"/>
    <lineage>
        <taxon>Bacteria</taxon>
        <taxon>Pseudomonadati</taxon>
        <taxon>Pseudomonadota</taxon>
        <taxon>Gammaproteobacteria</taxon>
        <taxon>Oceanospirillales</taxon>
        <taxon>Halomonadaceae</taxon>
        <taxon>Kushneria</taxon>
    </lineage>
</organism>
<keyword evidence="5 8" id="KW-0808">Transferase</keyword>
<dbReference type="HAMAP" id="MF_00835">
    <property type="entry name" value="BioC"/>
    <property type="match status" value="1"/>
</dbReference>
<dbReference type="Proteomes" id="UP001589814">
    <property type="component" value="Unassembled WGS sequence"/>
</dbReference>
<evidence type="ECO:0000256" key="7">
    <source>
        <dbReference type="ARBA" id="ARBA00022756"/>
    </source>
</evidence>
<evidence type="ECO:0000256" key="2">
    <source>
        <dbReference type="ARBA" id="ARBA00004746"/>
    </source>
</evidence>
<dbReference type="Gene3D" id="3.40.50.150">
    <property type="entry name" value="Vaccinia Virus protein VP39"/>
    <property type="match status" value="1"/>
</dbReference>
<gene>
    <name evidence="8 10" type="primary">bioC</name>
    <name evidence="10" type="ORF">ACFFHW_00420</name>
</gene>
<evidence type="ECO:0000256" key="3">
    <source>
        <dbReference type="ARBA" id="ARBA00012327"/>
    </source>
</evidence>
<evidence type="ECO:0000256" key="4">
    <source>
        <dbReference type="ARBA" id="ARBA00022603"/>
    </source>
</evidence>
<comment type="caution">
    <text evidence="10">The sequence shown here is derived from an EMBL/GenBank/DDBJ whole genome shotgun (WGS) entry which is preliminary data.</text>
</comment>
<feature type="domain" description="Methyltransferase type 11" evidence="9">
    <location>
        <begin position="49"/>
        <end position="144"/>
    </location>
</feature>
<dbReference type="InterPro" id="IPR029063">
    <property type="entry name" value="SAM-dependent_MTases_sf"/>
</dbReference>
<evidence type="ECO:0000256" key="1">
    <source>
        <dbReference type="ARBA" id="ARBA00000852"/>
    </source>
</evidence>
<comment type="similarity">
    <text evidence="8">Belongs to the methyltransferase superfamily.</text>
</comment>
<comment type="function">
    <text evidence="8">Converts the free carboxyl group of a malonyl-thioester to its methyl ester by transfer of a methyl group from S-adenosyl-L-methionine (SAM). It allows to synthesize pimeloyl-ACP via the fatty acid synthetic pathway.</text>
</comment>
<keyword evidence="7 8" id="KW-0093">Biotin biosynthesis</keyword>
<protein>
    <recommendedName>
        <fullName evidence="3 8">Malonyl-[acyl-carrier protein] O-methyltransferase</fullName>
        <shortName evidence="8">Malonyl-ACP O-methyltransferase</shortName>
        <ecNumber evidence="3 8">2.1.1.197</ecNumber>
    </recommendedName>
    <alternativeName>
        <fullName evidence="8">Biotin synthesis protein BioC</fullName>
    </alternativeName>
</protein>
<dbReference type="EMBL" id="JBHLVX010000001">
    <property type="protein sequence ID" value="MFC0266471.1"/>
    <property type="molecule type" value="Genomic_DNA"/>
</dbReference>
<proteinExistence type="inferred from homology"/>
<keyword evidence="11" id="KW-1185">Reference proteome</keyword>
<evidence type="ECO:0000256" key="5">
    <source>
        <dbReference type="ARBA" id="ARBA00022679"/>
    </source>
</evidence>
<sequence>MSNAPVMTPAARRFSRAAHSYDGAAALQRRVADRLLTRLPAELVPRCVVDAGCGTGHVTRALAQRYPGAELTGLDLSPAMLAQARAADMATVVRWLQGDIEALPLAAGSVDLLVSSMTLQWCTTPAAFLAEAARVLRPGGVLAFTTLLEGSLAELAGVDGAAVNAFIAPEALQARLDAVPFVGLTACDDLHRCFYPRPLALLRELSATGATTLMTSRRRGLAGRRRLAGWLEGLERQRTPQGIPLGWHIAHRVMRRTAATG</sequence>
<evidence type="ECO:0000256" key="8">
    <source>
        <dbReference type="HAMAP-Rule" id="MF_00835"/>
    </source>
</evidence>
<dbReference type="NCBIfam" id="TIGR02072">
    <property type="entry name" value="BioC"/>
    <property type="match status" value="1"/>
</dbReference>
<comment type="catalytic activity">
    <reaction evidence="1 8">
        <text>malonyl-[ACP] + S-adenosyl-L-methionine = malonyl-[ACP] methyl ester + S-adenosyl-L-homocysteine</text>
        <dbReference type="Rhea" id="RHEA:17105"/>
        <dbReference type="Rhea" id="RHEA-COMP:9623"/>
        <dbReference type="Rhea" id="RHEA-COMP:9954"/>
        <dbReference type="ChEBI" id="CHEBI:57856"/>
        <dbReference type="ChEBI" id="CHEBI:59789"/>
        <dbReference type="ChEBI" id="CHEBI:78449"/>
        <dbReference type="ChEBI" id="CHEBI:78845"/>
        <dbReference type="EC" id="2.1.1.197"/>
    </reaction>
</comment>
<name>A0ABV6FYP1_9GAMM</name>
<accession>A0ABV6FYP1</accession>
<dbReference type="GO" id="GO:0102130">
    <property type="term" value="F:malonyl-CoA methyltransferase activity"/>
    <property type="evidence" value="ECO:0007669"/>
    <property type="project" value="UniProtKB-EC"/>
</dbReference>
<dbReference type="InterPro" id="IPR013216">
    <property type="entry name" value="Methyltransf_11"/>
</dbReference>
<dbReference type="GO" id="GO:0032259">
    <property type="term" value="P:methylation"/>
    <property type="evidence" value="ECO:0007669"/>
    <property type="project" value="UniProtKB-KW"/>
</dbReference>
<comment type="pathway">
    <text evidence="2 8">Cofactor biosynthesis; biotin biosynthesis.</text>
</comment>
<evidence type="ECO:0000313" key="10">
    <source>
        <dbReference type="EMBL" id="MFC0266471.1"/>
    </source>
</evidence>
<evidence type="ECO:0000259" key="9">
    <source>
        <dbReference type="Pfam" id="PF08241"/>
    </source>
</evidence>
<keyword evidence="4 8" id="KW-0489">Methyltransferase</keyword>
<evidence type="ECO:0000313" key="11">
    <source>
        <dbReference type="Proteomes" id="UP001589814"/>
    </source>
</evidence>
<dbReference type="RefSeq" id="WP_026351769.1">
    <property type="nucleotide sequence ID" value="NZ_JBHLVX010000001.1"/>
</dbReference>
<evidence type="ECO:0000256" key="6">
    <source>
        <dbReference type="ARBA" id="ARBA00022691"/>
    </source>
</evidence>
<reference evidence="10 11" key="1">
    <citation type="submission" date="2024-09" db="EMBL/GenBank/DDBJ databases">
        <authorList>
            <person name="Sun Q."/>
            <person name="Mori K."/>
        </authorList>
    </citation>
    <scope>NUCLEOTIDE SEQUENCE [LARGE SCALE GENOMIC DNA]</scope>
    <source>
        <strain evidence="10 11">CCM 7415</strain>
    </source>
</reference>
<dbReference type="PANTHER" id="PTHR43591">
    <property type="entry name" value="METHYLTRANSFERASE"/>
    <property type="match status" value="1"/>
</dbReference>
<dbReference type="CDD" id="cd02440">
    <property type="entry name" value="AdoMet_MTases"/>
    <property type="match status" value="1"/>
</dbReference>
<dbReference type="InterPro" id="IPR011814">
    <property type="entry name" value="BioC"/>
</dbReference>